<feature type="region of interest" description="Disordered" evidence="1">
    <location>
        <begin position="13"/>
        <end position="85"/>
    </location>
</feature>
<organism evidence="2 3">
    <name type="scientific">Tachuris rubrigastra</name>
    <dbReference type="NCBI Taxonomy" id="495162"/>
    <lineage>
        <taxon>Eukaryota</taxon>
        <taxon>Metazoa</taxon>
        <taxon>Chordata</taxon>
        <taxon>Craniata</taxon>
        <taxon>Vertebrata</taxon>
        <taxon>Euteleostomi</taxon>
        <taxon>Archelosauria</taxon>
        <taxon>Archosauria</taxon>
        <taxon>Dinosauria</taxon>
        <taxon>Saurischia</taxon>
        <taxon>Theropoda</taxon>
        <taxon>Coelurosauria</taxon>
        <taxon>Aves</taxon>
        <taxon>Neognathae</taxon>
        <taxon>Neoaves</taxon>
        <taxon>Telluraves</taxon>
        <taxon>Australaves</taxon>
        <taxon>Passeriformes</taxon>
        <taxon>Tyrannidae</taxon>
        <taxon>Tachuris</taxon>
    </lineage>
</organism>
<dbReference type="Proteomes" id="UP000540952">
    <property type="component" value="Unassembled WGS sequence"/>
</dbReference>
<feature type="non-terminal residue" evidence="2">
    <location>
        <position position="105"/>
    </location>
</feature>
<accession>A0A7K4X0S2</accession>
<evidence type="ECO:0000313" key="2">
    <source>
        <dbReference type="EMBL" id="NWR40403.1"/>
    </source>
</evidence>
<gene>
    <name evidence="2" type="primary">Chmp2a_0</name>
    <name evidence="2" type="ORF">TACRUB_R05991</name>
</gene>
<reference evidence="2 3" key="1">
    <citation type="submission" date="2019-09" db="EMBL/GenBank/DDBJ databases">
        <title>Bird 10,000 Genomes (B10K) Project - Family phase.</title>
        <authorList>
            <person name="Zhang G."/>
        </authorList>
    </citation>
    <scope>NUCLEOTIDE SEQUENCE [LARGE SCALE GENOMIC DNA]</scope>
    <source>
        <strain evidence="2">B10K-CU-031-13</strain>
        <tissue evidence="2">Muscle</tissue>
    </source>
</reference>
<feature type="non-terminal residue" evidence="2">
    <location>
        <position position="1"/>
    </location>
</feature>
<feature type="compositionally biased region" description="Gly residues" evidence="1">
    <location>
        <begin position="46"/>
        <end position="55"/>
    </location>
</feature>
<dbReference type="AlphaFoldDB" id="A0A7K4X0S2"/>
<keyword evidence="3" id="KW-1185">Reference proteome</keyword>
<protein>
    <submittedName>
        <fullName evidence="2">CHM2A protein</fullName>
    </submittedName>
</protein>
<feature type="compositionally biased region" description="Acidic residues" evidence="1">
    <location>
        <begin position="21"/>
        <end position="34"/>
    </location>
</feature>
<dbReference type="EMBL" id="VZRD01001182">
    <property type="protein sequence ID" value="NWR40403.1"/>
    <property type="molecule type" value="Genomic_DNA"/>
</dbReference>
<name>A0A7K4X0S2_9TYRA</name>
<dbReference type="Gene3D" id="6.10.140.1230">
    <property type="match status" value="1"/>
</dbReference>
<comment type="caution">
    <text evidence="2">The sequence shown here is derived from an EMBL/GenBank/DDBJ whole genome shotgun (WGS) entry which is preliminary data.</text>
</comment>
<evidence type="ECO:0000313" key="3">
    <source>
        <dbReference type="Proteomes" id="UP000540952"/>
    </source>
</evidence>
<proteinExistence type="predicted"/>
<evidence type="ECO:0000256" key="1">
    <source>
        <dbReference type="SAM" id="MobiDB-lite"/>
    </source>
</evidence>
<sequence>MLEFERQAELMDMKEELMNDAIDDALGDEDDEEERWGQPGDREGTQGHGNLGMWGQGDVAFWGRSLPPPGGSLAAGEGRGGAEAAAALADADADLEERLKNLRRD</sequence>